<name>A0A8I2GYR4_9GAMM</name>
<proteinExistence type="predicted"/>
<dbReference type="EMBL" id="CP137579">
    <property type="protein sequence ID" value="WOX30633.1"/>
    <property type="molecule type" value="Genomic_DNA"/>
</dbReference>
<dbReference type="InterPro" id="IPR018247">
    <property type="entry name" value="EF_Hand_1_Ca_BS"/>
</dbReference>
<evidence type="ECO:0000313" key="3">
    <source>
        <dbReference type="EMBL" id="NLR21132.1"/>
    </source>
</evidence>
<keyword evidence="1" id="KW-0732">Signal</keyword>
<gene>
    <name evidence="3" type="ORF">F9Y85_07340</name>
    <name evidence="4" type="ORF">R5H13_22390</name>
</gene>
<dbReference type="Pfam" id="PF13202">
    <property type="entry name" value="EF-hand_5"/>
    <property type="match status" value="2"/>
</dbReference>
<dbReference type="EMBL" id="WEIA01000003">
    <property type="protein sequence ID" value="NLR21132.1"/>
    <property type="molecule type" value="Genomic_DNA"/>
</dbReference>
<organism evidence="3 5">
    <name type="scientific">Pseudoalteromonas maricaloris</name>
    <dbReference type="NCBI Taxonomy" id="184924"/>
    <lineage>
        <taxon>Bacteria</taxon>
        <taxon>Pseudomonadati</taxon>
        <taxon>Pseudomonadota</taxon>
        <taxon>Gammaproteobacteria</taxon>
        <taxon>Alteromonadales</taxon>
        <taxon>Pseudoalteromonadaceae</taxon>
        <taxon>Pseudoalteromonas</taxon>
    </lineage>
</organism>
<dbReference type="InterPro" id="IPR011992">
    <property type="entry name" value="EF-hand-dom_pair"/>
</dbReference>
<sequence length="73" mass="7345">MKNVLAALSIAGLSIVSASALAGDDFAKLDTDGNGSISVTEASVSASLSEQFADLDANADGELSKSEYANYEG</sequence>
<feature type="chain" id="PRO_5044460482" evidence="1">
    <location>
        <begin position="23"/>
        <end position="73"/>
    </location>
</feature>
<feature type="signal peptide" evidence="1">
    <location>
        <begin position="1"/>
        <end position="22"/>
    </location>
</feature>
<evidence type="ECO:0000259" key="2">
    <source>
        <dbReference type="Pfam" id="PF13202"/>
    </source>
</evidence>
<dbReference type="Proteomes" id="UP000646877">
    <property type="component" value="Unassembled WGS sequence"/>
</dbReference>
<evidence type="ECO:0000313" key="5">
    <source>
        <dbReference type="Proteomes" id="UP000646877"/>
    </source>
</evidence>
<reference evidence="3" key="1">
    <citation type="submission" date="2019-10" db="EMBL/GenBank/DDBJ databases">
        <authorList>
            <person name="Paulsen S."/>
        </authorList>
    </citation>
    <scope>NUCLEOTIDE SEQUENCE</scope>
    <source>
        <strain evidence="3">LMG 19692</strain>
    </source>
</reference>
<reference evidence="4 6" key="2">
    <citation type="submission" date="2023-10" db="EMBL/GenBank/DDBJ databases">
        <title>To unveil natural product biosynthetic capacity in Pseudoalteromonas.</title>
        <authorList>
            <person name="Wang J."/>
        </authorList>
    </citation>
    <scope>NUCLEOTIDE SEQUENCE [LARGE SCALE GENOMIC DNA]</scope>
    <source>
        <strain evidence="4 6">DSM 15914</strain>
    </source>
</reference>
<dbReference type="RefSeq" id="WP_039496274.1">
    <property type="nucleotide sequence ID" value="NZ_CBCSDF010000017.1"/>
</dbReference>
<dbReference type="AlphaFoldDB" id="A0A8I2GYR4"/>
<dbReference type="GO" id="GO:0005509">
    <property type="term" value="F:calcium ion binding"/>
    <property type="evidence" value="ECO:0007669"/>
    <property type="project" value="InterPro"/>
</dbReference>
<dbReference type="PROSITE" id="PS00018">
    <property type="entry name" value="EF_HAND_1"/>
    <property type="match status" value="1"/>
</dbReference>
<evidence type="ECO:0000256" key="1">
    <source>
        <dbReference type="SAM" id="SignalP"/>
    </source>
</evidence>
<evidence type="ECO:0000313" key="4">
    <source>
        <dbReference type="EMBL" id="WOX30633.1"/>
    </source>
</evidence>
<dbReference type="Proteomes" id="UP001304419">
    <property type="component" value="Chromosome 2"/>
</dbReference>
<accession>A0A8I2GYR4</accession>
<dbReference type="Gene3D" id="1.10.238.10">
    <property type="entry name" value="EF-hand"/>
    <property type="match status" value="1"/>
</dbReference>
<protein>
    <submittedName>
        <fullName evidence="3">EF-hand domain-containing protein</fullName>
    </submittedName>
</protein>
<evidence type="ECO:0000313" key="6">
    <source>
        <dbReference type="Proteomes" id="UP001304419"/>
    </source>
</evidence>
<dbReference type="InterPro" id="IPR002048">
    <property type="entry name" value="EF_hand_dom"/>
</dbReference>
<feature type="domain" description="EF-hand" evidence="2">
    <location>
        <begin position="24"/>
        <end position="41"/>
    </location>
</feature>
<keyword evidence="6" id="KW-1185">Reference proteome</keyword>
<feature type="domain" description="EF-hand" evidence="2">
    <location>
        <begin position="51"/>
        <end position="68"/>
    </location>
</feature>
<dbReference type="SUPFAM" id="SSF47473">
    <property type="entry name" value="EF-hand"/>
    <property type="match status" value="1"/>
</dbReference>